<organism evidence="1 2">
    <name type="scientific">Gigaspora rosea</name>
    <dbReference type="NCBI Taxonomy" id="44941"/>
    <lineage>
        <taxon>Eukaryota</taxon>
        <taxon>Fungi</taxon>
        <taxon>Fungi incertae sedis</taxon>
        <taxon>Mucoromycota</taxon>
        <taxon>Glomeromycotina</taxon>
        <taxon>Glomeromycetes</taxon>
        <taxon>Diversisporales</taxon>
        <taxon>Gigasporaceae</taxon>
        <taxon>Gigaspora</taxon>
    </lineage>
</organism>
<dbReference type="AlphaFoldDB" id="A0A397W2W7"/>
<evidence type="ECO:0000313" key="2">
    <source>
        <dbReference type="Proteomes" id="UP000266673"/>
    </source>
</evidence>
<accession>A0A397W2W7</accession>
<dbReference type="OrthoDB" id="10390482at2759"/>
<sequence>MSSNLNRGFIYESDLIEKFKQNKVFSFSFDKSPCIINNNNNKELDIHCRYKNSFFLLQVTDRQSLTNYLENTYHSFNNFLDDIDDIDTFYKRLFVVKSVGVANELKNSLRNQNVNQNMIYNDNEVIDIIKSFDDNTDDYSYQFRETDPRHPKQEESEENKFIDALKEKNIQLIKIRHFYDLYNGSVDLNYCGFDFVDKDFKFVVRYEDTENYDQQENYLMDFYQGICDHMPPGIWGIYITKSNPQQLNSLLQKCKDLNRNIYILSQRSDNSIPEDHRDIIQKIYNSKNILQ</sequence>
<gene>
    <name evidence="1" type="ORF">C2G38_2266121</name>
</gene>
<reference evidence="1 2" key="1">
    <citation type="submission" date="2018-06" db="EMBL/GenBank/DDBJ databases">
        <title>Comparative genomics reveals the genomic features of Rhizophagus irregularis, R. cerebriforme, R. diaphanum and Gigaspora rosea, and their symbiotic lifestyle signature.</title>
        <authorList>
            <person name="Morin E."/>
            <person name="San Clemente H."/>
            <person name="Chen E.C.H."/>
            <person name="De La Providencia I."/>
            <person name="Hainaut M."/>
            <person name="Kuo A."/>
            <person name="Kohler A."/>
            <person name="Murat C."/>
            <person name="Tang N."/>
            <person name="Roy S."/>
            <person name="Loubradou J."/>
            <person name="Henrissat B."/>
            <person name="Grigoriev I.V."/>
            <person name="Corradi N."/>
            <person name="Roux C."/>
            <person name="Martin F.M."/>
        </authorList>
    </citation>
    <scope>NUCLEOTIDE SEQUENCE [LARGE SCALE GENOMIC DNA]</scope>
    <source>
        <strain evidence="1 2">DAOM 194757</strain>
    </source>
</reference>
<protein>
    <submittedName>
        <fullName evidence="1">Uncharacterized protein</fullName>
    </submittedName>
</protein>
<dbReference type="Proteomes" id="UP000266673">
    <property type="component" value="Unassembled WGS sequence"/>
</dbReference>
<keyword evidence="2" id="KW-1185">Reference proteome</keyword>
<comment type="caution">
    <text evidence="1">The sequence shown here is derived from an EMBL/GenBank/DDBJ whole genome shotgun (WGS) entry which is preliminary data.</text>
</comment>
<evidence type="ECO:0000313" key="1">
    <source>
        <dbReference type="EMBL" id="RIB26613.1"/>
    </source>
</evidence>
<proteinExistence type="predicted"/>
<dbReference type="EMBL" id="QKWP01000130">
    <property type="protein sequence ID" value="RIB26613.1"/>
    <property type="molecule type" value="Genomic_DNA"/>
</dbReference>
<name>A0A397W2W7_9GLOM</name>